<evidence type="ECO:0000313" key="4">
    <source>
        <dbReference type="Proteomes" id="UP000248057"/>
    </source>
</evidence>
<proteinExistence type="inferred from homology"/>
<dbReference type="GeneID" id="86059440"/>
<keyword evidence="4" id="KW-1185">Reference proteome</keyword>
<evidence type="ECO:0000259" key="2">
    <source>
        <dbReference type="Pfam" id="PF12408"/>
    </source>
</evidence>
<dbReference type="PANTHER" id="PTHR30345:SF6">
    <property type="entry name" value="RIBOSE 5-PHOSPHATE ISOMERASE"/>
    <property type="match status" value="1"/>
</dbReference>
<dbReference type="GO" id="GO:0005975">
    <property type="term" value="P:carbohydrate metabolic process"/>
    <property type="evidence" value="ECO:0007669"/>
    <property type="project" value="InterPro"/>
</dbReference>
<sequence length="231" mass="25269">MRVALMNEFSQASKNALILRALEKSAAKYHVEWFNTGMRTDNDQPVLNYIHLGIQAFVLLNTGTVDFVITGCGSGQGACMSLNSYPGVNCGYITDPSDAYLFTQINNGNAVALPFAKDFGWAAELKLEDIFDKLFSCEGGGGYPVEMRDIQSKNGTVFNQVKDLLCKEPVDILKALDPEMVRTALEGEWFCSCFQKYAKPGSLTAYVKEIIAEKPDDPALPGTDGHDGSKN</sequence>
<dbReference type="SUPFAM" id="SSF89623">
    <property type="entry name" value="Ribose/Galactose isomerase RpiB/AlsB"/>
    <property type="match status" value="1"/>
</dbReference>
<keyword evidence="3" id="KW-0413">Isomerase</keyword>
<dbReference type="NCBIfam" id="NF006753">
    <property type="entry name" value="PRK09273.1"/>
    <property type="match status" value="1"/>
</dbReference>
<dbReference type="Pfam" id="PF12408">
    <property type="entry name" value="DUF3666"/>
    <property type="match status" value="1"/>
</dbReference>
<accession>A0A2V3YGL1</accession>
<dbReference type="RefSeq" id="WP_110321117.1">
    <property type="nucleotide sequence ID" value="NZ_QJKD01000001.1"/>
</dbReference>
<dbReference type="AlphaFoldDB" id="A0A2V3YGL1"/>
<dbReference type="InterPro" id="IPR003500">
    <property type="entry name" value="RpiB_LacA_LacB"/>
</dbReference>
<evidence type="ECO:0000313" key="3">
    <source>
        <dbReference type="EMBL" id="PXX56780.1"/>
    </source>
</evidence>
<dbReference type="EMBL" id="QJKD01000001">
    <property type="protein sequence ID" value="PXX56780.1"/>
    <property type="molecule type" value="Genomic_DNA"/>
</dbReference>
<dbReference type="InterPro" id="IPR022133">
    <property type="entry name" value="Ribose_5_isomerase_C"/>
</dbReference>
<dbReference type="Pfam" id="PF02502">
    <property type="entry name" value="LacAB_rpiB"/>
    <property type="match status" value="1"/>
</dbReference>
<dbReference type="Gene3D" id="3.40.1400.10">
    <property type="entry name" value="Sugar-phosphate isomerase, RpiB/LacA/LacB"/>
    <property type="match status" value="1"/>
</dbReference>
<comment type="caution">
    <text evidence="3">The sequence shown here is derived from an EMBL/GenBank/DDBJ whole genome shotgun (WGS) entry which is preliminary data.</text>
</comment>
<organism evidence="3 4">
    <name type="scientific">Hungatella effluvii</name>
    <dbReference type="NCBI Taxonomy" id="1096246"/>
    <lineage>
        <taxon>Bacteria</taxon>
        <taxon>Bacillati</taxon>
        <taxon>Bacillota</taxon>
        <taxon>Clostridia</taxon>
        <taxon>Lachnospirales</taxon>
        <taxon>Lachnospiraceae</taxon>
        <taxon>Hungatella</taxon>
    </lineage>
</organism>
<protein>
    <submittedName>
        <fullName evidence="3">Ribose 5-phosphate isomerase B</fullName>
    </submittedName>
</protein>
<gene>
    <name evidence="3" type="ORF">DFR60_10184</name>
</gene>
<reference evidence="3 4" key="1">
    <citation type="submission" date="2018-05" db="EMBL/GenBank/DDBJ databases">
        <title>Genomic Encyclopedia of Type Strains, Phase IV (KMG-IV): sequencing the most valuable type-strain genomes for metagenomic binning, comparative biology and taxonomic classification.</title>
        <authorList>
            <person name="Goeker M."/>
        </authorList>
    </citation>
    <scope>NUCLEOTIDE SEQUENCE [LARGE SCALE GENOMIC DNA]</scope>
    <source>
        <strain evidence="3 4">DSM 24995</strain>
    </source>
</reference>
<dbReference type="PANTHER" id="PTHR30345">
    <property type="entry name" value="RIBOSE-5-PHOSPHATE ISOMERASE B"/>
    <property type="match status" value="1"/>
</dbReference>
<dbReference type="Proteomes" id="UP000248057">
    <property type="component" value="Unassembled WGS sequence"/>
</dbReference>
<name>A0A2V3YGL1_9FIRM</name>
<comment type="similarity">
    <text evidence="1">Belongs to the LacAB/RpiB family.</text>
</comment>
<dbReference type="GO" id="GO:0016861">
    <property type="term" value="F:intramolecular oxidoreductase activity, interconverting aldoses and ketoses"/>
    <property type="evidence" value="ECO:0007669"/>
    <property type="project" value="UniProtKB-ARBA"/>
</dbReference>
<evidence type="ECO:0000256" key="1">
    <source>
        <dbReference type="ARBA" id="ARBA00008754"/>
    </source>
</evidence>
<feature type="domain" description="Ribose-5-phosphate isomerase C-terminal" evidence="2">
    <location>
        <begin position="166"/>
        <end position="210"/>
    </location>
</feature>
<dbReference type="InterPro" id="IPR036569">
    <property type="entry name" value="RpiB_LacA_LacB_sf"/>
</dbReference>